<dbReference type="EMBL" id="CM010719">
    <property type="protein sequence ID" value="RZC64126.1"/>
    <property type="molecule type" value="Genomic_DNA"/>
</dbReference>
<dbReference type="Gene3D" id="3.30.530.20">
    <property type="match status" value="1"/>
</dbReference>
<organism evidence="2 3">
    <name type="scientific">Papaver somniferum</name>
    <name type="common">Opium poppy</name>
    <dbReference type="NCBI Taxonomy" id="3469"/>
    <lineage>
        <taxon>Eukaryota</taxon>
        <taxon>Viridiplantae</taxon>
        <taxon>Streptophyta</taxon>
        <taxon>Embryophyta</taxon>
        <taxon>Tracheophyta</taxon>
        <taxon>Spermatophyta</taxon>
        <taxon>Magnoliopsida</taxon>
        <taxon>Ranunculales</taxon>
        <taxon>Papaveraceae</taxon>
        <taxon>Papaveroideae</taxon>
        <taxon>Papaver</taxon>
    </lineage>
</organism>
<dbReference type="CDD" id="cd07816">
    <property type="entry name" value="Bet_v1-like"/>
    <property type="match status" value="1"/>
</dbReference>
<dbReference type="Proteomes" id="UP000316621">
    <property type="component" value="Chromosome 5"/>
</dbReference>
<dbReference type="Gramene" id="RZC64126">
    <property type="protein sequence ID" value="RZC64126"/>
    <property type="gene ID" value="C5167_025916"/>
</dbReference>
<dbReference type="OrthoDB" id="1072116at2759"/>
<dbReference type="OMA" id="WVACKEI"/>
<dbReference type="InterPro" id="IPR000916">
    <property type="entry name" value="Bet_v_I/MLP"/>
</dbReference>
<evidence type="ECO:0000313" key="2">
    <source>
        <dbReference type="EMBL" id="RZC64126.1"/>
    </source>
</evidence>
<name>A0A4Y7JU89_PAPSO</name>
<reference evidence="2 3" key="1">
    <citation type="journal article" date="2018" name="Science">
        <title>The opium poppy genome and morphinan production.</title>
        <authorList>
            <person name="Guo L."/>
            <person name="Winzer T."/>
            <person name="Yang X."/>
            <person name="Li Y."/>
            <person name="Ning Z."/>
            <person name="He Z."/>
            <person name="Teodor R."/>
            <person name="Lu Y."/>
            <person name="Bowser T.A."/>
            <person name="Graham I.A."/>
            <person name="Ye K."/>
        </authorList>
    </citation>
    <scope>NUCLEOTIDE SEQUENCE [LARGE SCALE GENOMIC DNA]</scope>
    <source>
        <strain evidence="3">cv. HN1</strain>
        <tissue evidence="2">Leaves</tissue>
    </source>
</reference>
<dbReference type="Pfam" id="PF00407">
    <property type="entry name" value="Bet_v_1"/>
    <property type="match status" value="1"/>
</dbReference>
<sequence length="158" mass="17807">MAQIQKLEVVQEVKCCPDKLYRMFTRDAPQLPKYLPKAFHSVEVIGDGEVRLGTGFVWKAVPHHAGSAILTKQKITEVDNKNRSNTYTVFEGDVMKNFNSFDFKLDITPKSGTTDGTSLVKWSVEYEKANEDVIDPTEIIKACEVATTEMNIHLLKKA</sequence>
<proteinExistence type="predicted"/>
<dbReference type="SMART" id="SM01037">
    <property type="entry name" value="Bet_v_1"/>
    <property type="match status" value="1"/>
</dbReference>
<dbReference type="SUPFAM" id="SSF55961">
    <property type="entry name" value="Bet v1-like"/>
    <property type="match status" value="1"/>
</dbReference>
<dbReference type="InterPro" id="IPR051761">
    <property type="entry name" value="MLP-like_ligand-binding"/>
</dbReference>
<feature type="domain" description="Bet v I/Major latex protein" evidence="1">
    <location>
        <begin position="2"/>
        <end position="157"/>
    </location>
</feature>
<dbReference type="AlphaFoldDB" id="A0A4Y7JU89"/>
<keyword evidence="3" id="KW-1185">Reference proteome</keyword>
<dbReference type="InterPro" id="IPR023393">
    <property type="entry name" value="START-like_dom_sf"/>
</dbReference>
<evidence type="ECO:0000313" key="3">
    <source>
        <dbReference type="Proteomes" id="UP000316621"/>
    </source>
</evidence>
<evidence type="ECO:0000259" key="1">
    <source>
        <dbReference type="SMART" id="SM01037"/>
    </source>
</evidence>
<dbReference type="GO" id="GO:0006952">
    <property type="term" value="P:defense response"/>
    <property type="evidence" value="ECO:0007669"/>
    <property type="project" value="InterPro"/>
</dbReference>
<gene>
    <name evidence="2" type="ORF">C5167_025916</name>
</gene>
<protein>
    <recommendedName>
        <fullName evidence="1">Bet v I/Major latex protein domain-containing protein</fullName>
    </recommendedName>
</protein>
<accession>A0A4Y7JU89</accession>
<dbReference type="PANTHER" id="PTHR31907">
    <property type="entry name" value="MLP-LIKE PROTEIN 423"/>
    <property type="match status" value="1"/>
</dbReference>